<dbReference type="Proteomes" id="UP001445076">
    <property type="component" value="Unassembled WGS sequence"/>
</dbReference>
<evidence type="ECO:0000256" key="5">
    <source>
        <dbReference type="SAM" id="Phobius"/>
    </source>
</evidence>
<dbReference type="EMBL" id="JARKIK010000059">
    <property type="protein sequence ID" value="KAK8731865.1"/>
    <property type="molecule type" value="Genomic_DNA"/>
</dbReference>
<feature type="transmembrane region" description="Helical" evidence="5">
    <location>
        <begin position="410"/>
        <end position="434"/>
    </location>
</feature>
<feature type="chain" id="PRO_5044717320" evidence="6">
    <location>
        <begin position="23"/>
        <end position="440"/>
    </location>
</feature>
<keyword evidence="2 5" id="KW-0812">Transmembrane</keyword>
<feature type="signal peptide" evidence="6">
    <location>
        <begin position="1"/>
        <end position="22"/>
    </location>
</feature>
<reference evidence="9 10" key="1">
    <citation type="journal article" date="2024" name="BMC Genomics">
        <title>Genome assembly of redclaw crayfish (Cherax quadricarinatus) provides insights into its immune adaptation and hypoxia tolerance.</title>
        <authorList>
            <person name="Liu Z."/>
            <person name="Zheng J."/>
            <person name="Li H."/>
            <person name="Fang K."/>
            <person name="Wang S."/>
            <person name="He J."/>
            <person name="Zhou D."/>
            <person name="Weng S."/>
            <person name="Chi M."/>
            <person name="Gu Z."/>
            <person name="He J."/>
            <person name="Li F."/>
            <person name="Wang M."/>
        </authorList>
    </citation>
    <scope>NUCLEOTIDE SEQUENCE [LARGE SCALE GENOMIC DNA]</scope>
    <source>
        <strain evidence="9">ZL_2023a</strain>
    </source>
</reference>
<dbReference type="EMBL" id="JARKIK010000059">
    <property type="protein sequence ID" value="KAK8731867.1"/>
    <property type="molecule type" value="Genomic_DNA"/>
</dbReference>
<dbReference type="InterPro" id="IPR036719">
    <property type="entry name" value="Neuro-gated_channel_TM_sf"/>
</dbReference>
<evidence type="ECO:0000259" key="7">
    <source>
        <dbReference type="Pfam" id="PF02931"/>
    </source>
</evidence>
<dbReference type="Pfam" id="PF02932">
    <property type="entry name" value="Neur_chan_memb"/>
    <property type="match status" value="1"/>
</dbReference>
<evidence type="ECO:0000256" key="4">
    <source>
        <dbReference type="ARBA" id="ARBA00023136"/>
    </source>
</evidence>
<name>A0AAW0WI14_CHEQU</name>
<dbReference type="FunFam" id="2.70.170.10:FF:000028">
    <property type="entry name" value="AcetylCholine Receptor"/>
    <property type="match status" value="1"/>
</dbReference>
<dbReference type="AlphaFoldDB" id="A0AAW0WI14"/>
<comment type="subcellular location">
    <subcellularLocation>
        <location evidence="1">Membrane</location>
        <topology evidence="1">Multi-pass membrane protein</topology>
    </subcellularLocation>
</comment>
<evidence type="ECO:0000256" key="3">
    <source>
        <dbReference type="ARBA" id="ARBA00022989"/>
    </source>
</evidence>
<evidence type="ECO:0000256" key="2">
    <source>
        <dbReference type="ARBA" id="ARBA00022692"/>
    </source>
</evidence>
<protein>
    <submittedName>
        <fullName evidence="9">Uncharacterized protein</fullName>
    </submittedName>
</protein>
<dbReference type="InterPro" id="IPR036734">
    <property type="entry name" value="Neur_chan_lig-bd_sf"/>
</dbReference>
<feature type="transmembrane region" description="Helical" evidence="5">
    <location>
        <begin position="253"/>
        <end position="276"/>
    </location>
</feature>
<dbReference type="InterPro" id="IPR006201">
    <property type="entry name" value="Neur_channel"/>
</dbReference>
<reference evidence="9" key="2">
    <citation type="submission" date="2024-01" db="EMBL/GenBank/DDBJ databases">
        <authorList>
            <person name="He J."/>
            <person name="Wang M."/>
            <person name="Zheng J."/>
            <person name="Liu Z."/>
        </authorList>
    </citation>
    <scope>NUCLEOTIDE SEQUENCE</scope>
    <source>
        <strain evidence="9">ZL_2023a</strain>
        <tissue evidence="9">Muscle</tissue>
    </source>
</reference>
<keyword evidence="3 5" id="KW-1133">Transmembrane helix</keyword>
<feature type="transmembrane region" description="Helical" evidence="5">
    <location>
        <begin position="313"/>
        <end position="338"/>
    </location>
</feature>
<dbReference type="SUPFAM" id="SSF90112">
    <property type="entry name" value="Neurotransmitter-gated ion-channel transmembrane pore"/>
    <property type="match status" value="1"/>
</dbReference>
<feature type="transmembrane region" description="Helical" evidence="5">
    <location>
        <begin position="283"/>
        <end position="301"/>
    </location>
</feature>
<keyword evidence="6" id="KW-0732">Signal</keyword>
<dbReference type="PRINTS" id="PR00252">
    <property type="entry name" value="NRIONCHANNEL"/>
</dbReference>
<feature type="domain" description="Neurotransmitter-gated ion-channel transmembrane" evidence="8">
    <location>
        <begin position="260"/>
        <end position="390"/>
    </location>
</feature>
<evidence type="ECO:0000313" key="10">
    <source>
        <dbReference type="Proteomes" id="UP001445076"/>
    </source>
</evidence>
<dbReference type="PANTHER" id="PTHR18945">
    <property type="entry name" value="NEUROTRANSMITTER GATED ION CHANNEL"/>
    <property type="match status" value="1"/>
</dbReference>
<dbReference type="SUPFAM" id="SSF63712">
    <property type="entry name" value="Nicotinic receptor ligand binding domain-like"/>
    <property type="match status" value="1"/>
</dbReference>
<gene>
    <name evidence="9" type="ORF">OTU49_007307</name>
</gene>
<dbReference type="GO" id="GO:0004888">
    <property type="term" value="F:transmembrane signaling receptor activity"/>
    <property type="evidence" value="ECO:0007669"/>
    <property type="project" value="InterPro"/>
</dbReference>
<sequence length="440" mass="49756">MMRYPTMLYLAAGLLLLQMGVGLGNHEASVSTGLEMTANEQALRKSLLKNYDKLTIPPGNTTITISSLTIRTMEMHEETQSMEILSYLSHSWMDLRLKWSLEDHMDLDRLGMDPDDIWKPDLTVYNSAREDYHLHQSQLPTLVYPEGRVLFVPPVQLHFTCVMDLTYWPHDKHTCVVKIGSWVHHGFLLDLQVSSDALEFDLMTRAVEGGEISISEWEVLRSNITRVIKYYPCCSEPYITIDVSITLRRSASAYTYTVKIPAVCLSLLTLVVFLLPPGAGEKLIFGGFCLLLNLLFLTYTTQVVVHAPTHTPLIMRLVCQQLVLVLVSVLVAALVVRLARDPHPYPLPNIIKSPLLTLSYFLCLSNYTTLASRTQQEYTFTVKGEEVELGEGSSSGREKRGLDDSHTHQWMLLAALLDRLVLILYLVICIITLIRFTSIL</sequence>
<accession>A0AAW0WI14</accession>
<evidence type="ECO:0000256" key="1">
    <source>
        <dbReference type="ARBA" id="ARBA00004141"/>
    </source>
</evidence>
<dbReference type="Gene3D" id="2.70.170.10">
    <property type="entry name" value="Neurotransmitter-gated ion-channel ligand-binding domain"/>
    <property type="match status" value="1"/>
</dbReference>
<dbReference type="Pfam" id="PF02931">
    <property type="entry name" value="Neur_chan_LBD"/>
    <property type="match status" value="1"/>
</dbReference>
<evidence type="ECO:0000259" key="8">
    <source>
        <dbReference type="Pfam" id="PF02932"/>
    </source>
</evidence>
<comment type="caution">
    <text evidence="9">The sequence shown here is derived from an EMBL/GenBank/DDBJ whole genome shotgun (WGS) entry which is preliminary data.</text>
</comment>
<dbReference type="GO" id="GO:0016020">
    <property type="term" value="C:membrane"/>
    <property type="evidence" value="ECO:0007669"/>
    <property type="project" value="UniProtKB-SubCell"/>
</dbReference>
<dbReference type="GO" id="GO:0005230">
    <property type="term" value="F:extracellular ligand-gated monoatomic ion channel activity"/>
    <property type="evidence" value="ECO:0007669"/>
    <property type="project" value="InterPro"/>
</dbReference>
<proteinExistence type="predicted"/>
<keyword evidence="10" id="KW-1185">Reference proteome</keyword>
<keyword evidence="4 5" id="KW-0472">Membrane</keyword>
<organism evidence="9 10">
    <name type="scientific">Cherax quadricarinatus</name>
    <name type="common">Australian red claw crayfish</name>
    <dbReference type="NCBI Taxonomy" id="27406"/>
    <lineage>
        <taxon>Eukaryota</taxon>
        <taxon>Metazoa</taxon>
        <taxon>Ecdysozoa</taxon>
        <taxon>Arthropoda</taxon>
        <taxon>Crustacea</taxon>
        <taxon>Multicrustacea</taxon>
        <taxon>Malacostraca</taxon>
        <taxon>Eumalacostraca</taxon>
        <taxon>Eucarida</taxon>
        <taxon>Decapoda</taxon>
        <taxon>Pleocyemata</taxon>
        <taxon>Astacidea</taxon>
        <taxon>Parastacoidea</taxon>
        <taxon>Parastacidae</taxon>
        <taxon>Cherax</taxon>
    </lineage>
</organism>
<feature type="domain" description="Neurotransmitter-gated ion-channel ligand-binding" evidence="7">
    <location>
        <begin position="41"/>
        <end position="250"/>
    </location>
</feature>
<dbReference type="InterPro" id="IPR006202">
    <property type="entry name" value="Neur_chan_lig-bd"/>
</dbReference>
<evidence type="ECO:0000313" key="9">
    <source>
        <dbReference type="EMBL" id="KAK8731865.1"/>
    </source>
</evidence>
<dbReference type="InterPro" id="IPR038050">
    <property type="entry name" value="Neuro_actylchol_rec"/>
</dbReference>
<dbReference type="InterPro" id="IPR006029">
    <property type="entry name" value="Neurotrans-gated_channel_TM"/>
</dbReference>
<dbReference type="Gene3D" id="1.20.58.390">
    <property type="entry name" value="Neurotransmitter-gated ion-channel transmembrane domain"/>
    <property type="match status" value="1"/>
</dbReference>
<evidence type="ECO:0000256" key="6">
    <source>
        <dbReference type="SAM" id="SignalP"/>
    </source>
</evidence>